<reference evidence="1 2" key="1">
    <citation type="submission" date="2023-03" db="EMBL/GenBank/DDBJ databases">
        <title>High recombination rates correlate with genetic variation in Cardiocondyla obscurior ants.</title>
        <authorList>
            <person name="Errbii M."/>
        </authorList>
    </citation>
    <scope>NUCLEOTIDE SEQUENCE [LARGE SCALE GENOMIC DNA]</scope>
    <source>
        <strain evidence="1">Alpha-2009</strain>
        <tissue evidence="1">Whole body</tissue>
    </source>
</reference>
<dbReference type="AlphaFoldDB" id="A0AAW2EZZ8"/>
<proteinExistence type="predicted"/>
<name>A0AAW2EZZ8_9HYME</name>
<protein>
    <submittedName>
        <fullName evidence="1">Uncharacterized protein</fullName>
    </submittedName>
</protein>
<evidence type="ECO:0000313" key="2">
    <source>
        <dbReference type="Proteomes" id="UP001430953"/>
    </source>
</evidence>
<keyword evidence="2" id="KW-1185">Reference proteome</keyword>
<organism evidence="1 2">
    <name type="scientific">Cardiocondyla obscurior</name>
    <dbReference type="NCBI Taxonomy" id="286306"/>
    <lineage>
        <taxon>Eukaryota</taxon>
        <taxon>Metazoa</taxon>
        <taxon>Ecdysozoa</taxon>
        <taxon>Arthropoda</taxon>
        <taxon>Hexapoda</taxon>
        <taxon>Insecta</taxon>
        <taxon>Pterygota</taxon>
        <taxon>Neoptera</taxon>
        <taxon>Endopterygota</taxon>
        <taxon>Hymenoptera</taxon>
        <taxon>Apocrita</taxon>
        <taxon>Aculeata</taxon>
        <taxon>Formicoidea</taxon>
        <taxon>Formicidae</taxon>
        <taxon>Myrmicinae</taxon>
        <taxon>Cardiocondyla</taxon>
    </lineage>
</organism>
<comment type="caution">
    <text evidence="1">The sequence shown here is derived from an EMBL/GenBank/DDBJ whole genome shotgun (WGS) entry which is preliminary data.</text>
</comment>
<dbReference type="Proteomes" id="UP001430953">
    <property type="component" value="Unassembled WGS sequence"/>
</dbReference>
<evidence type="ECO:0000313" key="1">
    <source>
        <dbReference type="EMBL" id="KAL0108029.1"/>
    </source>
</evidence>
<gene>
    <name evidence="1" type="ORF">PUN28_014949</name>
</gene>
<accession>A0AAW2EZZ8</accession>
<sequence length="44" mass="4836">MAFLLSNKSCNPEGGTPITLASYQKMLRHGISRKCCKKAEDFCG</sequence>
<dbReference type="EMBL" id="JADYXP020000016">
    <property type="protein sequence ID" value="KAL0108029.1"/>
    <property type="molecule type" value="Genomic_DNA"/>
</dbReference>